<sequence>MSLGFSVFCSLYLTRPLPGLGGARDLVSDI</sequence>
<reference evidence="1" key="1">
    <citation type="submission" date="2018-02" db="EMBL/GenBank/DDBJ databases">
        <title>Rhizophora mucronata_Transcriptome.</title>
        <authorList>
            <person name="Meera S.P."/>
            <person name="Sreeshan A."/>
            <person name="Augustine A."/>
        </authorList>
    </citation>
    <scope>NUCLEOTIDE SEQUENCE</scope>
    <source>
        <tissue evidence="1">Leaf</tissue>
    </source>
</reference>
<organism evidence="1">
    <name type="scientific">Rhizophora mucronata</name>
    <name type="common">Asiatic mangrove</name>
    <dbReference type="NCBI Taxonomy" id="61149"/>
    <lineage>
        <taxon>Eukaryota</taxon>
        <taxon>Viridiplantae</taxon>
        <taxon>Streptophyta</taxon>
        <taxon>Embryophyta</taxon>
        <taxon>Tracheophyta</taxon>
        <taxon>Spermatophyta</taxon>
        <taxon>Magnoliopsida</taxon>
        <taxon>eudicotyledons</taxon>
        <taxon>Gunneridae</taxon>
        <taxon>Pentapetalae</taxon>
        <taxon>rosids</taxon>
        <taxon>fabids</taxon>
        <taxon>Malpighiales</taxon>
        <taxon>Rhizophoraceae</taxon>
        <taxon>Rhizophora</taxon>
    </lineage>
</organism>
<accession>A0A2P2PFK4</accession>
<proteinExistence type="predicted"/>
<evidence type="ECO:0000313" key="1">
    <source>
        <dbReference type="EMBL" id="MBX53487.1"/>
    </source>
</evidence>
<name>A0A2P2PFK4_RHIMU</name>
<dbReference type="EMBL" id="GGEC01073003">
    <property type="protein sequence ID" value="MBX53487.1"/>
    <property type="molecule type" value="Transcribed_RNA"/>
</dbReference>
<protein>
    <submittedName>
        <fullName evidence="1">Uncharacterized protein</fullName>
    </submittedName>
</protein>
<dbReference type="AlphaFoldDB" id="A0A2P2PFK4"/>